<feature type="domain" description="IraD/Gp25-like" evidence="1">
    <location>
        <begin position="27"/>
        <end position="118"/>
    </location>
</feature>
<proteinExistence type="predicted"/>
<name>A0AA48HJT8_9ALTE</name>
<accession>A0AA48HJT8</accession>
<dbReference type="AlphaFoldDB" id="A0AA48HJT8"/>
<dbReference type="EMBL" id="AP027272">
    <property type="protein sequence ID" value="BDX06564.1"/>
    <property type="molecule type" value="Genomic_DNA"/>
</dbReference>
<evidence type="ECO:0000313" key="2">
    <source>
        <dbReference type="EMBL" id="BDX06564.1"/>
    </source>
</evidence>
<dbReference type="SUPFAM" id="SSF160719">
    <property type="entry name" value="gpW/gp25-like"/>
    <property type="match status" value="1"/>
</dbReference>
<evidence type="ECO:0000259" key="1">
    <source>
        <dbReference type="Pfam" id="PF04965"/>
    </source>
</evidence>
<dbReference type="InterPro" id="IPR007048">
    <property type="entry name" value="IraD/Gp25-like"/>
</dbReference>
<organism evidence="2 3">
    <name type="scientific">Planctobacterium marinum</name>
    <dbReference type="NCBI Taxonomy" id="1631968"/>
    <lineage>
        <taxon>Bacteria</taxon>
        <taxon>Pseudomonadati</taxon>
        <taxon>Pseudomonadota</taxon>
        <taxon>Gammaproteobacteria</taxon>
        <taxon>Alteromonadales</taxon>
        <taxon>Alteromonadaceae</taxon>
        <taxon>Planctobacterium</taxon>
    </lineage>
</organism>
<dbReference type="Pfam" id="PF04965">
    <property type="entry name" value="GPW_gp25"/>
    <property type="match status" value="1"/>
</dbReference>
<gene>
    <name evidence="2" type="ORF">MACH26_20850</name>
</gene>
<dbReference type="KEGG" id="pmaw:MACH26_20850"/>
<reference evidence="2" key="1">
    <citation type="submission" date="2023-01" db="EMBL/GenBank/DDBJ databases">
        <title>Complete genome sequence of Planctobacterium marinum strain Dej080120_11.</title>
        <authorList>
            <person name="Ueki S."/>
            <person name="Maruyama F."/>
        </authorList>
    </citation>
    <scope>NUCLEOTIDE SEQUENCE</scope>
    <source>
        <strain evidence="2">Dej080120_11</strain>
    </source>
</reference>
<dbReference type="Proteomes" id="UP001333710">
    <property type="component" value="Chromosome"/>
</dbReference>
<evidence type="ECO:0000313" key="3">
    <source>
        <dbReference type="Proteomes" id="UP001333710"/>
    </source>
</evidence>
<dbReference type="RefSeq" id="WP_338292578.1">
    <property type="nucleotide sequence ID" value="NZ_AP027272.1"/>
</dbReference>
<keyword evidence="3" id="KW-1185">Reference proteome</keyword>
<sequence length="138" mass="15636">MRRFLFDRLCQPDLKMPEDTFGKMSVLRESIREELQRLVSGRSWFDGVRKGHKGEKSILNFGIDSPVDYAANSQDSTLLMEQVLEMVKNYEPRIINPKVSLTGNKNPLSPKRIAVSGQIKVADVREDFSHTLSVAGVK</sequence>
<protein>
    <recommendedName>
        <fullName evidence="1">IraD/Gp25-like domain-containing protein</fullName>
    </recommendedName>
</protein>